<dbReference type="RefSeq" id="WP_157750542.1">
    <property type="nucleotide sequence ID" value="NZ_AP017313.1"/>
</dbReference>
<name>A0A110B373_9SPHI</name>
<evidence type="ECO:0000256" key="1">
    <source>
        <dbReference type="SAM" id="Phobius"/>
    </source>
</evidence>
<keyword evidence="3" id="KW-1185">Reference proteome</keyword>
<dbReference type="EMBL" id="AP017313">
    <property type="protein sequence ID" value="BAU54218.1"/>
    <property type="molecule type" value="Genomic_DNA"/>
</dbReference>
<dbReference type="AlphaFoldDB" id="A0A110B373"/>
<feature type="transmembrane region" description="Helical" evidence="1">
    <location>
        <begin position="33"/>
        <end position="50"/>
    </location>
</feature>
<accession>A0A110B373</accession>
<keyword evidence="1" id="KW-0812">Transmembrane</keyword>
<reference evidence="2 3" key="1">
    <citation type="submission" date="2015-12" db="EMBL/GenBank/DDBJ databases">
        <title>Genome sequence of Mucilaginibacter gotjawali.</title>
        <authorList>
            <person name="Lee J.S."/>
            <person name="Lee K.C."/>
            <person name="Kim K.K."/>
            <person name="Lee B.W."/>
        </authorList>
    </citation>
    <scope>NUCLEOTIDE SEQUENCE [LARGE SCALE GENOMIC DNA]</scope>
    <source>
        <strain evidence="2 3">SA3-7</strain>
    </source>
</reference>
<proteinExistence type="predicted"/>
<protein>
    <submittedName>
        <fullName evidence="2">Uncharacterized protein</fullName>
    </submittedName>
</protein>
<gene>
    <name evidence="2" type="ORF">MgSA37_02392</name>
</gene>
<feature type="transmembrane region" description="Helical" evidence="1">
    <location>
        <begin position="7"/>
        <end position="27"/>
    </location>
</feature>
<evidence type="ECO:0000313" key="2">
    <source>
        <dbReference type="EMBL" id="BAU54218.1"/>
    </source>
</evidence>
<evidence type="ECO:0000313" key="3">
    <source>
        <dbReference type="Proteomes" id="UP000218263"/>
    </source>
</evidence>
<dbReference type="KEGG" id="mgot:MgSA37_02392"/>
<keyword evidence="1" id="KW-1133">Transmembrane helix</keyword>
<dbReference type="OrthoDB" id="798864at2"/>
<organism evidence="2 3">
    <name type="scientific">Mucilaginibacter gotjawali</name>
    <dbReference type="NCBI Taxonomy" id="1550579"/>
    <lineage>
        <taxon>Bacteria</taxon>
        <taxon>Pseudomonadati</taxon>
        <taxon>Bacteroidota</taxon>
        <taxon>Sphingobacteriia</taxon>
        <taxon>Sphingobacteriales</taxon>
        <taxon>Sphingobacteriaceae</taxon>
        <taxon>Mucilaginibacter</taxon>
    </lineage>
</organism>
<keyword evidence="1" id="KW-0472">Membrane</keyword>
<dbReference type="Proteomes" id="UP000218263">
    <property type="component" value="Chromosome"/>
</dbReference>
<sequence length="81" mass="9519">MLSAKKSIFVMTAYLVIYIILINTGLLFILVPYLYIVSPFFIVWMVACILKDTRVKYPELKENEEWGYADKTKDELGFFKL</sequence>